<reference evidence="4 5" key="1">
    <citation type="journal article" date="2013" name="Nature">
        <title>Insights into bilaterian evolution from three spiralian genomes.</title>
        <authorList>
            <person name="Simakov O."/>
            <person name="Marletaz F."/>
            <person name="Cho S.J."/>
            <person name="Edsinger-Gonzales E."/>
            <person name="Havlak P."/>
            <person name="Hellsten U."/>
            <person name="Kuo D.H."/>
            <person name="Larsson T."/>
            <person name="Lv J."/>
            <person name="Arendt D."/>
            <person name="Savage R."/>
            <person name="Osoegawa K."/>
            <person name="de Jong P."/>
            <person name="Grimwood J."/>
            <person name="Chapman J.A."/>
            <person name="Shapiro H."/>
            <person name="Aerts A."/>
            <person name="Otillar R.P."/>
            <person name="Terry A.Y."/>
            <person name="Boore J.L."/>
            <person name="Grigoriev I.V."/>
            <person name="Lindberg D.R."/>
            <person name="Seaver E.C."/>
            <person name="Weisblat D.A."/>
            <person name="Putnam N.H."/>
            <person name="Rokhsar D.S."/>
        </authorList>
    </citation>
    <scope>NUCLEOTIDE SEQUENCE [LARGE SCALE GENOMIC DNA]</scope>
</reference>
<evidence type="ECO:0000256" key="1">
    <source>
        <dbReference type="ARBA" id="ARBA00023002"/>
    </source>
</evidence>
<dbReference type="CTD" id="20238674"/>
<dbReference type="KEGG" id="lgi:LOTGIDRAFT_161339"/>
<dbReference type="EMBL" id="KB201847">
    <property type="protein sequence ID" value="ESO94140.1"/>
    <property type="molecule type" value="Genomic_DNA"/>
</dbReference>
<proteinExistence type="predicted"/>
<keyword evidence="2" id="KW-0520">NAD</keyword>
<dbReference type="HOGENOM" id="CLU_019796_1_0_1"/>
<dbReference type="OMA" id="FWTAWGL"/>
<keyword evidence="5" id="KW-1185">Reference proteome</keyword>
<name>V4AG43_LOTGI</name>
<evidence type="ECO:0000259" key="3">
    <source>
        <dbReference type="Pfam" id="PF02826"/>
    </source>
</evidence>
<dbReference type="InterPro" id="IPR006140">
    <property type="entry name" value="D-isomer_DH_NAD-bd"/>
</dbReference>
<evidence type="ECO:0000313" key="4">
    <source>
        <dbReference type="EMBL" id="ESO94140.1"/>
    </source>
</evidence>
<dbReference type="Gene3D" id="3.40.50.720">
    <property type="entry name" value="NAD(P)-binding Rossmann-like Domain"/>
    <property type="match status" value="2"/>
</dbReference>
<dbReference type="Pfam" id="PF02826">
    <property type="entry name" value="2-Hacid_dh_C"/>
    <property type="match status" value="1"/>
</dbReference>
<dbReference type="PROSITE" id="PS00671">
    <property type="entry name" value="D_2_HYDROXYACID_DH_3"/>
    <property type="match status" value="1"/>
</dbReference>
<keyword evidence="1" id="KW-0560">Oxidoreductase</keyword>
<dbReference type="InterPro" id="IPR036291">
    <property type="entry name" value="NAD(P)-bd_dom_sf"/>
</dbReference>
<dbReference type="PANTHER" id="PTHR43333">
    <property type="entry name" value="2-HACID_DH_C DOMAIN-CONTAINING PROTEIN"/>
    <property type="match status" value="1"/>
</dbReference>
<dbReference type="SUPFAM" id="SSF51735">
    <property type="entry name" value="NAD(P)-binding Rossmann-fold domains"/>
    <property type="match status" value="1"/>
</dbReference>
<accession>V4AG43</accession>
<evidence type="ECO:0000313" key="5">
    <source>
        <dbReference type="Proteomes" id="UP000030746"/>
    </source>
</evidence>
<dbReference type="Proteomes" id="UP000030746">
    <property type="component" value="Unassembled WGS sequence"/>
</dbReference>
<dbReference type="GO" id="GO:0016491">
    <property type="term" value="F:oxidoreductase activity"/>
    <property type="evidence" value="ECO:0007669"/>
    <property type="project" value="UniProtKB-KW"/>
</dbReference>
<dbReference type="RefSeq" id="XP_009054989.1">
    <property type="nucleotide sequence ID" value="XM_009056741.1"/>
</dbReference>
<feature type="domain" description="D-isomer specific 2-hydroxyacid dehydrogenase NAD-binding" evidence="3">
    <location>
        <begin position="113"/>
        <end position="286"/>
    </location>
</feature>
<dbReference type="STRING" id="225164.V4AG43"/>
<dbReference type="OrthoDB" id="298012at2759"/>
<gene>
    <name evidence="4" type="ORF">LOTGIDRAFT_161339</name>
</gene>
<organism evidence="4 5">
    <name type="scientific">Lottia gigantea</name>
    <name type="common">Giant owl limpet</name>
    <dbReference type="NCBI Taxonomy" id="225164"/>
    <lineage>
        <taxon>Eukaryota</taxon>
        <taxon>Metazoa</taxon>
        <taxon>Spiralia</taxon>
        <taxon>Lophotrochozoa</taxon>
        <taxon>Mollusca</taxon>
        <taxon>Gastropoda</taxon>
        <taxon>Patellogastropoda</taxon>
        <taxon>Lottioidea</taxon>
        <taxon>Lottiidae</taxon>
        <taxon>Lottia</taxon>
    </lineage>
</organism>
<protein>
    <recommendedName>
        <fullName evidence="3">D-isomer specific 2-hydroxyacid dehydrogenase NAD-binding domain-containing protein</fullName>
    </recommendedName>
</protein>
<sequence>MSEIIVLLLVPSKILVDYIRQHLQNATIYSVVRKYGVPPAEEQLPDLSKVEICFGAEYLFDAIMKKYPTIKWFHSLSAGNSKAMASLMKLKERPLYTKNIKAYDQNMSQFIITHILCHEKRILENYKNQQVKQWTDFGNFRSLSDVTIGILGLGIIGKSVADLCKIFNMKTWAMTRVEPTEKLSSIDHYSQNLEDILVNCDYIVACLPSTPATRGILNGGVLSICRKKPVVINVGRGDLINEDSVITALRSGWITNAVLDAFEKEPLPQSSRLWTEPGVIVSPHCSFQPYGQQECEELAQGFLDNYHRYISGQKLIGLVSIDKQY</sequence>
<dbReference type="AlphaFoldDB" id="V4AG43"/>
<dbReference type="PANTHER" id="PTHR43333:SF1">
    <property type="entry name" value="D-ISOMER SPECIFIC 2-HYDROXYACID DEHYDROGENASE NAD-BINDING DOMAIN-CONTAINING PROTEIN"/>
    <property type="match status" value="1"/>
</dbReference>
<evidence type="ECO:0000256" key="2">
    <source>
        <dbReference type="ARBA" id="ARBA00023027"/>
    </source>
</evidence>
<dbReference type="GeneID" id="20238674"/>
<dbReference type="InterPro" id="IPR029753">
    <property type="entry name" value="D-isomer_DH_CS"/>
</dbReference>
<dbReference type="GO" id="GO:0051287">
    <property type="term" value="F:NAD binding"/>
    <property type="evidence" value="ECO:0007669"/>
    <property type="project" value="InterPro"/>
</dbReference>